<keyword evidence="2" id="KW-1185">Reference proteome</keyword>
<reference evidence="1 2" key="1">
    <citation type="submission" date="2013-01" db="EMBL/GenBank/DDBJ databases">
        <authorList>
            <person name="Harkins D.M."/>
            <person name="Durkin A.S."/>
            <person name="Brinkac L.M."/>
            <person name="Haft D.H."/>
            <person name="Selengut J.D."/>
            <person name="Sanka R."/>
            <person name="DePew J."/>
            <person name="Purushe J."/>
            <person name="Chanthongthip A."/>
            <person name="Lattana O."/>
            <person name="Phetsouvanh R."/>
            <person name="Newton P.N."/>
            <person name="Vinetz J.M."/>
            <person name="Sutton G.G."/>
            <person name="Nierman W.C."/>
            <person name="Fouts D.E."/>
        </authorList>
    </citation>
    <scope>NUCLEOTIDE SEQUENCE [LARGE SCALE GENOMIC DNA]</scope>
    <source>
        <strain evidence="1 2">UI 13098</strain>
    </source>
</reference>
<comment type="caution">
    <text evidence="1">The sequence shown here is derived from an EMBL/GenBank/DDBJ whole genome shotgun (WGS) entry which is preliminary data.</text>
</comment>
<dbReference type="Proteomes" id="UP000012118">
    <property type="component" value="Unassembled WGS sequence"/>
</dbReference>
<dbReference type="EMBL" id="AHNU02000038">
    <property type="protein sequence ID" value="EMN91039.1"/>
    <property type="molecule type" value="Genomic_DNA"/>
</dbReference>
<gene>
    <name evidence="1" type="ORF">LEP1GSC108_4319</name>
</gene>
<protein>
    <submittedName>
        <fullName evidence="1">Uncharacterized protein</fullName>
    </submittedName>
</protein>
<proteinExistence type="predicted"/>
<evidence type="ECO:0000313" key="1">
    <source>
        <dbReference type="EMBL" id="EMN91039.1"/>
    </source>
</evidence>
<dbReference type="AlphaFoldDB" id="M6Q6Y2"/>
<sequence length="64" mass="7554">MKHTTFTVCRMFCGWKLFNSVAELNQLGTGVLKYDFLTQQSFFNDRLIPAPNILEEIEYSFREN</sequence>
<accession>M6Q6Y2</accession>
<evidence type="ECO:0000313" key="2">
    <source>
        <dbReference type="Proteomes" id="UP000012118"/>
    </source>
</evidence>
<name>M6Q6Y2_9LEPT</name>
<organism evidence="1 2">
    <name type="scientific">Leptospira weilii str. UI 13098</name>
    <dbReference type="NCBI Taxonomy" id="1088542"/>
    <lineage>
        <taxon>Bacteria</taxon>
        <taxon>Pseudomonadati</taxon>
        <taxon>Spirochaetota</taxon>
        <taxon>Spirochaetia</taxon>
        <taxon>Leptospirales</taxon>
        <taxon>Leptospiraceae</taxon>
        <taxon>Leptospira</taxon>
    </lineage>
</organism>